<feature type="compositionally biased region" description="Low complexity" evidence="1">
    <location>
        <begin position="797"/>
        <end position="813"/>
    </location>
</feature>
<dbReference type="EMBL" id="JANBOH010000038">
    <property type="protein sequence ID" value="KAJ1647138.1"/>
    <property type="molecule type" value="Genomic_DNA"/>
</dbReference>
<name>A0A9W7XP00_9FUNG</name>
<keyword evidence="4" id="KW-1185">Reference proteome</keyword>
<gene>
    <name evidence="3" type="ORF">LPJ64_001469</name>
</gene>
<dbReference type="GO" id="GO:0005634">
    <property type="term" value="C:nucleus"/>
    <property type="evidence" value="ECO:0007669"/>
    <property type="project" value="TreeGrafter"/>
</dbReference>
<dbReference type="Gene3D" id="1.10.472.10">
    <property type="entry name" value="Cyclin-like"/>
    <property type="match status" value="1"/>
</dbReference>
<dbReference type="Pfam" id="PF00134">
    <property type="entry name" value="Cyclin_N"/>
    <property type="match status" value="1"/>
</dbReference>
<feature type="compositionally biased region" description="Polar residues" evidence="1">
    <location>
        <begin position="712"/>
        <end position="724"/>
    </location>
</feature>
<dbReference type="GO" id="GO:0016538">
    <property type="term" value="F:cyclin-dependent protein serine/threonine kinase regulator activity"/>
    <property type="evidence" value="ECO:0007669"/>
    <property type="project" value="TreeGrafter"/>
</dbReference>
<reference evidence="3" key="1">
    <citation type="submission" date="2022-07" db="EMBL/GenBank/DDBJ databases">
        <title>Phylogenomic reconstructions and comparative analyses of Kickxellomycotina fungi.</title>
        <authorList>
            <person name="Reynolds N.K."/>
            <person name="Stajich J.E."/>
            <person name="Barry K."/>
            <person name="Grigoriev I.V."/>
            <person name="Crous P."/>
            <person name="Smith M.E."/>
        </authorList>
    </citation>
    <scope>NUCLEOTIDE SEQUENCE</scope>
    <source>
        <strain evidence="3">NBRC 105413</strain>
    </source>
</reference>
<feature type="compositionally biased region" description="Low complexity" evidence="1">
    <location>
        <begin position="743"/>
        <end position="757"/>
    </location>
</feature>
<dbReference type="PANTHER" id="PTHR15615:SF108">
    <property type="entry name" value="PROTEIN CNPPD1"/>
    <property type="match status" value="1"/>
</dbReference>
<feature type="region of interest" description="Disordered" evidence="1">
    <location>
        <begin position="29"/>
        <end position="63"/>
    </location>
</feature>
<evidence type="ECO:0000313" key="4">
    <source>
        <dbReference type="Proteomes" id="UP001145021"/>
    </source>
</evidence>
<dbReference type="GO" id="GO:0019901">
    <property type="term" value="F:protein kinase binding"/>
    <property type="evidence" value="ECO:0007669"/>
    <property type="project" value="InterPro"/>
</dbReference>
<feature type="compositionally biased region" description="Basic residues" evidence="1">
    <location>
        <begin position="758"/>
        <end position="768"/>
    </location>
</feature>
<dbReference type="SUPFAM" id="SSF47954">
    <property type="entry name" value="Cyclin-like"/>
    <property type="match status" value="1"/>
</dbReference>
<feature type="compositionally biased region" description="Polar residues" evidence="1">
    <location>
        <begin position="299"/>
        <end position="309"/>
    </location>
</feature>
<dbReference type="InterPro" id="IPR013922">
    <property type="entry name" value="Cyclin_PHO80-like"/>
</dbReference>
<feature type="compositionally biased region" description="Basic and acidic residues" evidence="1">
    <location>
        <begin position="568"/>
        <end position="578"/>
    </location>
</feature>
<organism evidence="3 4">
    <name type="scientific">Coemansia asiatica</name>
    <dbReference type="NCBI Taxonomy" id="1052880"/>
    <lineage>
        <taxon>Eukaryota</taxon>
        <taxon>Fungi</taxon>
        <taxon>Fungi incertae sedis</taxon>
        <taxon>Zoopagomycota</taxon>
        <taxon>Kickxellomycotina</taxon>
        <taxon>Kickxellomycetes</taxon>
        <taxon>Kickxellales</taxon>
        <taxon>Kickxellaceae</taxon>
        <taxon>Coemansia</taxon>
    </lineage>
</organism>
<evidence type="ECO:0000256" key="1">
    <source>
        <dbReference type="SAM" id="MobiDB-lite"/>
    </source>
</evidence>
<dbReference type="CDD" id="cd20557">
    <property type="entry name" value="CYCLIN_ScPCL1-like"/>
    <property type="match status" value="1"/>
</dbReference>
<evidence type="ECO:0000313" key="3">
    <source>
        <dbReference type="EMBL" id="KAJ1647138.1"/>
    </source>
</evidence>
<dbReference type="GO" id="GO:0000307">
    <property type="term" value="C:cyclin-dependent protein kinase holoenzyme complex"/>
    <property type="evidence" value="ECO:0007669"/>
    <property type="project" value="TreeGrafter"/>
</dbReference>
<feature type="region of interest" description="Disordered" evidence="1">
    <location>
        <begin position="797"/>
        <end position="821"/>
    </location>
</feature>
<feature type="domain" description="Cyclin N-terminal" evidence="2">
    <location>
        <begin position="121"/>
        <end position="214"/>
    </location>
</feature>
<dbReference type="PANTHER" id="PTHR15615">
    <property type="match status" value="1"/>
</dbReference>
<feature type="region of interest" description="Disordered" evidence="1">
    <location>
        <begin position="564"/>
        <end position="610"/>
    </location>
</feature>
<accession>A0A9W7XP00</accession>
<dbReference type="InterPro" id="IPR006671">
    <property type="entry name" value="Cyclin_N"/>
</dbReference>
<protein>
    <recommendedName>
        <fullName evidence="2">Cyclin N-terminal domain-containing protein</fullName>
    </recommendedName>
</protein>
<feature type="compositionally biased region" description="Polar residues" evidence="1">
    <location>
        <begin position="32"/>
        <end position="43"/>
    </location>
</feature>
<dbReference type="AlphaFoldDB" id="A0A9W7XP00"/>
<proteinExistence type="predicted"/>
<dbReference type="Proteomes" id="UP001145021">
    <property type="component" value="Unassembled WGS sequence"/>
</dbReference>
<feature type="region of interest" description="Disordered" evidence="1">
    <location>
        <begin position="289"/>
        <end position="309"/>
    </location>
</feature>
<dbReference type="InterPro" id="IPR036915">
    <property type="entry name" value="Cyclin-like_sf"/>
</dbReference>
<evidence type="ECO:0000259" key="2">
    <source>
        <dbReference type="Pfam" id="PF00134"/>
    </source>
</evidence>
<comment type="caution">
    <text evidence="3">The sequence shown here is derived from an EMBL/GenBank/DDBJ whole genome shotgun (WGS) entry which is preliminary data.</text>
</comment>
<sequence length="869" mass="92967">MISAASVHSFAERKTKNLFSMRPAWLKKDSSAETAPNAASSPDSPRIRELTSSAHGKPKALSRPRIRELLTMAMTRLMERMIAELFPCSEEERSGFSGSNASAATATNDGSAVPPLPSFQEFLKHICRRTRTPLTCMCLALLYLTRLRANHPRSRGSPGSSYRLALSSLCVATKYLYDDAYHTCSWVQVSMGLFSQREVNQMEMEFMYFLHYQLGVTPTEWNQWIATLEAKLVAHWQERGKAEIIYGFGLFLSYECCEPNAQEAVRDIAWGEGGKSLLSLLNNAIHSSSNPNDVKGSPSADSAVSDSTCLPTPDPNSWFRIQSPALSASGGEASAVTNMHPIGVAVTASSSITPTSARMPELCSVGPGTSACAGAAAVSASACTSASNYSEEYGSLSNPHQTLRGGSYSHDHYIERVQASPDLQKHGCATTKTMSSAQQRRAQHGSVVPGYAFTTYARPNSVCSVPAMSTSSSGYHESSTRYGMAMSAAHAAHRHVSESKTYDWRHVNHKSVYQENESPSQQRLSHLGSESTMCFNIHSARHVSSAVSPFNSFSGNTASMSLSYSGDTRGESGFDVPDRSFLNDPRLGASSSGGSTHMPAPHGSTALPSSAYVNSGTRIISSNSQLESRTVHSSQSSFTKHQNFAVSNMDCSTISHAHASGMHALSGFSSSAAATVACRDYRNIAIQPVTDYASVRDMPRPMGRRPTGGGTSLMSSSRTASPNADQRGAGHNPAGGLSVSGGSDAPSAKSSTSSLKANGRRHSWRHSAKNSSASSFAQKLRSFAVFSWASGNGNIGNSNSNGNSSNRHGNDNGIHSSPAMKDRNTVYQHPSTLQPAAGLLDKQMTYANTNLQGLAAKHCSDFELDMPAQ</sequence>
<feature type="region of interest" description="Disordered" evidence="1">
    <location>
        <begin position="695"/>
        <end position="773"/>
    </location>
</feature>